<feature type="region of interest" description="Disordered" evidence="1">
    <location>
        <begin position="71"/>
        <end position="124"/>
    </location>
</feature>
<sequence>MMVFPQQVLRMLKKQLAIYLPAKSREHYGPRLVPLAQPLVLDRVLRRAHRSAHAATTTVLNWREGLGKIRSDAPARGVPAPATNRTVPTPPPPTTPAPAPAATVAAVRQAEASPETPPPPSSWEACPSSVVLINRHSETARKIYSNPVTRLYVLEPI</sequence>
<feature type="compositionally biased region" description="Low complexity" evidence="1">
    <location>
        <begin position="78"/>
        <end position="87"/>
    </location>
</feature>
<feature type="compositionally biased region" description="Pro residues" evidence="1">
    <location>
        <begin position="88"/>
        <end position="99"/>
    </location>
</feature>
<reference evidence="3" key="1">
    <citation type="submission" date="2025-08" db="UniProtKB">
        <authorList>
            <consortium name="RefSeq"/>
        </authorList>
    </citation>
    <scope>IDENTIFICATION</scope>
    <source>
        <tissue evidence="3">Gonads</tissue>
    </source>
</reference>
<proteinExistence type="predicted"/>
<protein>
    <submittedName>
        <fullName evidence="3">Uncharacterized protein LOC115883281</fullName>
    </submittedName>
</protein>
<keyword evidence="2" id="KW-1185">Reference proteome</keyword>
<dbReference type="Proteomes" id="UP000504635">
    <property type="component" value="Unplaced"/>
</dbReference>
<evidence type="ECO:0000313" key="3">
    <source>
        <dbReference type="RefSeq" id="XP_030757472.1"/>
    </source>
</evidence>
<organism evidence="2 3">
    <name type="scientific">Sitophilus oryzae</name>
    <name type="common">Rice weevil</name>
    <name type="synonym">Curculio oryzae</name>
    <dbReference type="NCBI Taxonomy" id="7048"/>
    <lineage>
        <taxon>Eukaryota</taxon>
        <taxon>Metazoa</taxon>
        <taxon>Ecdysozoa</taxon>
        <taxon>Arthropoda</taxon>
        <taxon>Hexapoda</taxon>
        <taxon>Insecta</taxon>
        <taxon>Pterygota</taxon>
        <taxon>Neoptera</taxon>
        <taxon>Endopterygota</taxon>
        <taxon>Coleoptera</taxon>
        <taxon>Polyphaga</taxon>
        <taxon>Cucujiformia</taxon>
        <taxon>Curculionidae</taxon>
        <taxon>Dryophthorinae</taxon>
        <taxon>Sitophilus</taxon>
    </lineage>
</organism>
<evidence type="ECO:0000313" key="2">
    <source>
        <dbReference type="Proteomes" id="UP000504635"/>
    </source>
</evidence>
<accession>A0A6J2Y192</accession>
<evidence type="ECO:0000256" key="1">
    <source>
        <dbReference type="SAM" id="MobiDB-lite"/>
    </source>
</evidence>
<dbReference type="KEGG" id="soy:115883281"/>
<dbReference type="GeneID" id="115883281"/>
<dbReference type="RefSeq" id="XP_030757472.1">
    <property type="nucleotide sequence ID" value="XM_030901612.1"/>
</dbReference>
<dbReference type="AlphaFoldDB" id="A0A6J2Y192"/>
<name>A0A6J2Y192_SITOR</name>
<feature type="compositionally biased region" description="Low complexity" evidence="1">
    <location>
        <begin position="100"/>
        <end position="114"/>
    </location>
</feature>
<gene>
    <name evidence="3" type="primary">LOC115883281</name>
</gene>
<dbReference type="InParanoid" id="A0A6J2Y192"/>